<dbReference type="Pfam" id="PF06941">
    <property type="entry name" value="NT5C"/>
    <property type="match status" value="1"/>
</dbReference>
<dbReference type="EMBL" id="JAKIJS010000001">
    <property type="protein sequence ID" value="MCF6139000.1"/>
    <property type="molecule type" value="Genomic_DNA"/>
</dbReference>
<dbReference type="Gene3D" id="3.40.50.1000">
    <property type="entry name" value="HAD superfamily/HAD-like"/>
    <property type="match status" value="1"/>
</dbReference>
<dbReference type="SFLD" id="SFLDG01146">
    <property type="entry name" value="C1.2.2"/>
    <property type="match status" value="1"/>
</dbReference>
<keyword evidence="3" id="KW-1185">Reference proteome</keyword>
<organism evidence="2 3">
    <name type="scientific">Pseudalkalibacillus berkeleyi</name>
    <dbReference type="NCBI Taxonomy" id="1069813"/>
    <lineage>
        <taxon>Bacteria</taxon>
        <taxon>Bacillati</taxon>
        <taxon>Bacillota</taxon>
        <taxon>Bacilli</taxon>
        <taxon>Bacillales</taxon>
        <taxon>Fictibacillaceae</taxon>
        <taxon>Pseudalkalibacillus</taxon>
    </lineage>
</organism>
<comment type="caution">
    <text evidence="2">The sequence shown here is derived from an EMBL/GenBank/DDBJ whole genome shotgun (WGS) entry which is preliminary data.</text>
</comment>
<dbReference type="PANTHER" id="PTHR16504">
    <property type="entry name" value="5'(3')-DEOXYRIBONUCLEOTIDASE"/>
    <property type="match status" value="1"/>
</dbReference>
<accession>A0ABS9H5N2</accession>
<dbReference type="RefSeq" id="WP_236337626.1">
    <property type="nucleotide sequence ID" value="NZ_JAKIJS010000001.1"/>
</dbReference>
<evidence type="ECO:0000313" key="2">
    <source>
        <dbReference type="EMBL" id="MCF6139000.1"/>
    </source>
</evidence>
<dbReference type="PANTHER" id="PTHR16504:SF4">
    <property type="entry name" value="5'(3')-DEOXYRIBONUCLEOTIDASE"/>
    <property type="match status" value="1"/>
</dbReference>
<dbReference type="Proteomes" id="UP001649381">
    <property type="component" value="Unassembled WGS sequence"/>
</dbReference>
<sequence length="182" mass="21490">MKTLLIDMDSVICDLMTEWHSRYNKDYNDNLSVQDLACWNSEKYVKEACGSKIYDYLDEPGLFINLKPLPHAIEVLGRLSEKHDILIVTSSRTYAYTEKEKWVEKHLPFIGSRNLIFTHRKEMVIGDVLFDDAPHNLNAFKETGRMSIAMDYPYNRNVKVDRVSNWLEFEKWIEKFEMGEQI</sequence>
<dbReference type="InterPro" id="IPR036412">
    <property type="entry name" value="HAD-like_sf"/>
</dbReference>
<comment type="similarity">
    <text evidence="1">Belongs to the 5'(3')-deoxyribonucleotidase family.</text>
</comment>
<dbReference type="InterPro" id="IPR023214">
    <property type="entry name" value="HAD_sf"/>
</dbReference>
<dbReference type="InterPro" id="IPR010708">
    <property type="entry name" value="5'(3')-deoxyribonucleotidase"/>
</dbReference>
<dbReference type="SFLD" id="SFLDG01126">
    <property type="entry name" value="C1.2:_Nucleotidase_Like"/>
    <property type="match status" value="1"/>
</dbReference>
<protein>
    <submittedName>
        <fullName evidence="2">5'(3')-deoxyribonucleotidase</fullName>
    </submittedName>
</protein>
<gene>
    <name evidence="2" type="ORF">L2716_14770</name>
</gene>
<dbReference type="SUPFAM" id="SSF56784">
    <property type="entry name" value="HAD-like"/>
    <property type="match status" value="1"/>
</dbReference>
<evidence type="ECO:0000313" key="3">
    <source>
        <dbReference type="Proteomes" id="UP001649381"/>
    </source>
</evidence>
<name>A0ABS9H5N2_9BACL</name>
<evidence type="ECO:0000256" key="1">
    <source>
        <dbReference type="ARBA" id="ARBA00009589"/>
    </source>
</evidence>
<proteinExistence type="inferred from homology"/>
<dbReference type="SFLD" id="SFLDS00003">
    <property type="entry name" value="Haloacid_Dehalogenase"/>
    <property type="match status" value="1"/>
</dbReference>
<dbReference type="Gene3D" id="1.10.40.40">
    <property type="entry name" value="Deoxyribonucleotidase, domain 2"/>
    <property type="match status" value="1"/>
</dbReference>
<reference evidence="2 3" key="1">
    <citation type="submission" date="2022-01" db="EMBL/GenBank/DDBJ databases">
        <title>Alkalihalobacillus sp. EGI L200015, a novel bacterium isolated from a salt lake sediment.</title>
        <authorList>
            <person name="Gao L."/>
            <person name="Fang B.-Z."/>
            <person name="Li W.-J."/>
        </authorList>
    </citation>
    <scope>NUCLEOTIDE SEQUENCE [LARGE SCALE GENOMIC DNA]</scope>
    <source>
        <strain evidence="2 3">KCTC 12718</strain>
    </source>
</reference>